<feature type="compositionally biased region" description="Basic and acidic residues" evidence="1">
    <location>
        <begin position="726"/>
        <end position="747"/>
    </location>
</feature>
<protein>
    <submittedName>
        <fullName evidence="3">DDE-type integrase/transposase/recombinase</fullName>
    </submittedName>
</protein>
<name>A0A6I4J3U6_9SPHN</name>
<feature type="region of interest" description="Disordered" evidence="1">
    <location>
        <begin position="601"/>
        <end position="643"/>
    </location>
</feature>
<dbReference type="Proteomes" id="UP000441389">
    <property type="component" value="Unassembled WGS sequence"/>
</dbReference>
<dbReference type="AlphaFoldDB" id="A0A6I4J3U6"/>
<evidence type="ECO:0000259" key="2">
    <source>
        <dbReference type="PROSITE" id="PS50994"/>
    </source>
</evidence>
<comment type="caution">
    <text evidence="3">The sequence shown here is derived from an EMBL/GenBank/DDBJ whole genome shotgun (WGS) entry which is preliminary data.</text>
</comment>
<dbReference type="SUPFAM" id="SSF53098">
    <property type="entry name" value="Ribonuclease H-like"/>
    <property type="match status" value="1"/>
</dbReference>
<dbReference type="RefSeq" id="WP_157028228.1">
    <property type="nucleotide sequence ID" value="NZ_WQMS01000016.1"/>
</dbReference>
<keyword evidence="4" id="KW-1185">Reference proteome</keyword>
<dbReference type="EMBL" id="WQMS01000016">
    <property type="protein sequence ID" value="MVO79330.1"/>
    <property type="molecule type" value="Genomic_DNA"/>
</dbReference>
<evidence type="ECO:0000313" key="4">
    <source>
        <dbReference type="Proteomes" id="UP000441389"/>
    </source>
</evidence>
<organism evidence="3 4">
    <name type="scientific">Sphingomonas horti</name>
    <dbReference type="NCBI Taxonomy" id="2682842"/>
    <lineage>
        <taxon>Bacteria</taxon>
        <taxon>Pseudomonadati</taxon>
        <taxon>Pseudomonadota</taxon>
        <taxon>Alphaproteobacteria</taxon>
        <taxon>Sphingomonadales</taxon>
        <taxon>Sphingomonadaceae</taxon>
        <taxon>Sphingomonas</taxon>
    </lineage>
</organism>
<gene>
    <name evidence="3" type="ORF">GON01_15460</name>
</gene>
<dbReference type="InterPro" id="IPR012337">
    <property type="entry name" value="RNaseH-like_sf"/>
</dbReference>
<accession>A0A6I4J3U6</accession>
<feature type="region of interest" description="Disordered" evidence="1">
    <location>
        <begin position="722"/>
        <end position="782"/>
    </location>
</feature>
<sequence length="782" mass="87189">MNELPLPKYNYPVGTIIEIDGRPYKPPVNPVPGRLMLMDCHTGQPFLIPDGQGGTAMPTEEDFDRLLRDERAMVVFPDHVVASRLLAAKAEFDMSDLLAIDPGLRKVQAQIETLDANGVPNGVKAITAGLEKHWTEELRAEFGEPDNPHTIKRWRSERGKPGAREPKLLVRLNGKVPRAPYLHEHVEEIMQKHALDTEQNKRPIKSGYALAATELHDVNLGRSALYPQPDAPHPIPSYDTFRRKCIAVRGSETVGIKDGKEMVESAMRGGGRPLTAGRILEKVIVDHTPLSAFVVIDPERDIVAGRPWMTFAIDVHSRAVIAWVITFKPPSYWTVCEVLRRMNLPKRPPPQDAARYRILTRICGKPAEVLLDNAAEFTGHGLEDAAKSASFSVTFCPVKAPRYRAIGERVNGTVERKMLENLPGASMTIEYNRRTGHDGADLACVTMNEIEALANKALAEYHTEIHEGIAMQPALAFQKSANRHGIDVMGDTRRFRLDTLDVQLNVRITKSGARVFNGLRYFCHQGVPRLIDNNLRFEPRRQARVDASITTKIKFDPENIAVIHAWDKTTRSYVELRCQDETYADGMPLWFHRELVDMKKAEATAPPEKTAKPRSRRAAQAADGDIPGPSLRRLSDNDDEVAPKGFNTEAERLEARARRIAAVRAVGPGARHRERLTLARLYETPRLRQITGNIVHLDTDYAQAVSLDDFIAHDASSQTALDAEILADRPPDPRRKERTGRGDRRDAATGTRPGKVRAGTAGRPTADDEDFLKPSRRRGAAA</sequence>
<proteinExistence type="predicted"/>
<dbReference type="InterPro" id="IPR036397">
    <property type="entry name" value="RNaseH_sf"/>
</dbReference>
<reference evidence="3 4" key="1">
    <citation type="submission" date="2019-12" db="EMBL/GenBank/DDBJ databases">
        <authorList>
            <person name="Huq M.A."/>
        </authorList>
    </citation>
    <scope>NUCLEOTIDE SEQUENCE [LARGE SCALE GENOMIC DNA]</scope>
    <source>
        <strain evidence="3 4">MAH-20</strain>
    </source>
</reference>
<feature type="domain" description="Integrase catalytic" evidence="2">
    <location>
        <begin position="269"/>
        <end position="481"/>
    </location>
</feature>
<evidence type="ECO:0000313" key="3">
    <source>
        <dbReference type="EMBL" id="MVO79330.1"/>
    </source>
</evidence>
<dbReference type="InterPro" id="IPR001584">
    <property type="entry name" value="Integrase_cat-core"/>
</dbReference>
<dbReference type="GO" id="GO:0015074">
    <property type="term" value="P:DNA integration"/>
    <property type="evidence" value="ECO:0007669"/>
    <property type="project" value="InterPro"/>
</dbReference>
<evidence type="ECO:0000256" key="1">
    <source>
        <dbReference type="SAM" id="MobiDB-lite"/>
    </source>
</evidence>
<dbReference type="GO" id="GO:0003676">
    <property type="term" value="F:nucleic acid binding"/>
    <property type="evidence" value="ECO:0007669"/>
    <property type="project" value="InterPro"/>
</dbReference>
<dbReference type="PROSITE" id="PS50994">
    <property type="entry name" value="INTEGRASE"/>
    <property type="match status" value="1"/>
</dbReference>
<dbReference type="Gene3D" id="3.30.420.10">
    <property type="entry name" value="Ribonuclease H-like superfamily/Ribonuclease H"/>
    <property type="match status" value="1"/>
</dbReference>